<reference evidence="1 2" key="1">
    <citation type="submission" date="2021-08" db="EMBL/GenBank/DDBJ databases">
        <title>Comparative Genomics Analysis of the Genus Qipengyuania Reveals Extensive Genetic Diversity and Metabolic Versatility, Including the Description of Fifteen Novel Species.</title>
        <authorList>
            <person name="Liu Y."/>
        </authorList>
    </citation>
    <scope>NUCLEOTIDE SEQUENCE [LARGE SCALE GENOMIC DNA]</scope>
    <source>
        <strain evidence="1 2">1NDW3</strain>
    </source>
</reference>
<accession>A0ABX8ZWM8</accession>
<dbReference type="EMBL" id="CP081296">
    <property type="protein sequence ID" value="QZD93405.1"/>
    <property type="molecule type" value="Genomic_DNA"/>
</dbReference>
<organism evidence="1 2">
    <name type="scientific">Qipengyuania xiapuensis</name>
    <dbReference type="NCBI Taxonomy" id="2867236"/>
    <lineage>
        <taxon>Bacteria</taxon>
        <taxon>Pseudomonadati</taxon>
        <taxon>Pseudomonadota</taxon>
        <taxon>Alphaproteobacteria</taxon>
        <taxon>Sphingomonadales</taxon>
        <taxon>Erythrobacteraceae</taxon>
        <taxon>Qipengyuania</taxon>
    </lineage>
</organism>
<gene>
    <name evidence="1" type="ORF">K3162_05125</name>
</gene>
<proteinExistence type="predicted"/>
<protein>
    <submittedName>
        <fullName evidence="1">Uncharacterized protein</fullName>
    </submittedName>
</protein>
<sequence>MTEFISSFWFNQLLPPWKSDGARGWVFVIEVPHEDVQGYLDREFNLAAPDRAPYYYEAFPGRTFGILRFIDHPCFYSGKATEEGRNRIQHKELTWTFPAYRHPVTKDNLVHRDTAVVWIQPFSFDNNSYFMFSSREVLGNETQMAVIDSQEAMGGPGLRVDVGVQGMRKFKPSATSHKIGAFAIEVDNKAKTEDGQKIIESSPDLDRFIGTLSGSVNFAPPPEAEGTLQTGGVSPFAVFQGAIQDTVKQFRDVFDWDVAAYRALVSSRLRYTDVKDPKFYDGKYIDIRLMWSDSLKETFTSFFSVEAPESPPEQEDAVPGYGGGWGDNGIGYPLGKELPKDDLIDWQMPSVKLDVALAISFTANAEISAEGTLFTYGHDGTHAG</sequence>
<dbReference type="RefSeq" id="WP_221429092.1">
    <property type="nucleotide sequence ID" value="NZ_CP081296.1"/>
</dbReference>
<evidence type="ECO:0000313" key="2">
    <source>
        <dbReference type="Proteomes" id="UP000824300"/>
    </source>
</evidence>
<name>A0ABX8ZWM8_9SPHN</name>
<dbReference type="Proteomes" id="UP000824300">
    <property type="component" value="Chromosome"/>
</dbReference>
<evidence type="ECO:0000313" key="1">
    <source>
        <dbReference type="EMBL" id="QZD93405.1"/>
    </source>
</evidence>
<keyword evidence="2" id="KW-1185">Reference proteome</keyword>